<evidence type="ECO:0000256" key="1">
    <source>
        <dbReference type="SAM" id="MobiDB-lite"/>
    </source>
</evidence>
<dbReference type="Proteomes" id="UP001066276">
    <property type="component" value="Chromosome 2_2"/>
</dbReference>
<dbReference type="Gene3D" id="1.20.5.340">
    <property type="match status" value="1"/>
</dbReference>
<keyword evidence="3" id="KW-1185">Reference proteome</keyword>
<organism evidence="2 3">
    <name type="scientific">Pleurodeles waltl</name>
    <name type="common">Iberian ribbed newt</name>
    <dbReference type="NCBI Taxonomy" id="8319"/>
    <lineage>
        <taxon>Eukaryota</taxon>
        <taxon>Metazoa</taxon>
        <taxon>Chordata</taxon>
        <taxon>Craniata</taxon>
        <taxon>Vertebrata</taxon>
        <taxon>Euteleostomi</taxon>
        <taxon>Amphibia</taxon>
        <taxon>Batrachia</taxon>
        <taxon>Caudata</taxon>
        <taxon>Salamandroidea</taxon>
        <taxon>Salamandridae</taxon>
        <taxon>Pleurodelinae</taxon>
        <taxon>Pleurodeles</taxon>
    </lineage>
</organism>
<evidence type="ECO:0000313" key="2">
    <source>
        <dbReference type="EMBL" id="KAJ1191945.1"/>
    </source>
</evidence>
<gene>
    <name evidence="2" type="ORF">NDU88_001258</name>
</gene>
<accession>A0AAV7US97</accession>
<feature type="region of interest" description="Disordered" evidence="1">
    <location>
        <begin position="29"/>
        <end position="51"/>
    </location>
</feature>
<evidence type="ECO:0000313" key="3">
    <source>
        <dbReference type="Proteomes" id="UP001066276"/>
    </source>
</evidence>
<name>A0AAV7US97_PLEWA</name>
<proteinExistence type="predicted"/>
<protein>
    <submittedName>
        <fullName evidence="2">Uncharacterized protein</fullName>
    </submittedName>
</protein>
<dbReference type="EMBL" id="JANPWB010000004">
    <property type="protein sequence ID" value="KAJ1191945.1"/>
    <property type="molecule type" value="Genomic_DNA"/>
</dbReference>
<dbReference type="AlphaFoldDB" id="A0AAV7US97"/>
<reference evidence="2" key="1">
    <citation type="journal article" date="2022" name="bioRxiv">
        <title>Sequencing and chromosome-scale assembly of the giantPleurodeles waltlgenome.</title>
        <authorList>
            <person name="Brown T."/>
            <person name="Elewa A."/>
            <person name="Iarovenko S."/>
            <person name="Subramanian E."/>
            <person name="Araus A.J."/>
            <person name="Petzold A."/>
            <person name="Susuki M."/>
            <person name="Suzuki K.-i.T."/>
            <person name="Hayashi T."/>
            <person name="Toyoda A."/>
            <person name="Oliveira C."/>
            <person name="Osipova E."/>
            <person name="Leigh N.D."/>
            <person name="Simon A."/>
            <person name="Yun M.H."/>
        </authorList>
    </citation>
    <scope>NUCLEOTIDE SEQUENCE</scope>
    <source>
        <strain evidence="2">20211129_DDA</strain>
        <tissue evidence="2">Liver</tissue>
    </source>
</reference>
<sequence>MPGGKATDKSSGRLVRQLRFSEVLQFKKPVSPAVAPHPPAQPPNMSDNEQSTTLDRIHQEITAVSCVIEGMDAAIASLTLETKSVQLDIAGFQTRVTGLEHRMVTLESHMTTAQDRDQDVLAVK</sequence>
<comment type="caution">
    <text evidence="2">The sequence shown here is derived from an EMBL/GenBank/DDBJ whole genome shotgun (WGS) entry which is preliminary data.</text>
</comment>